<dbReference type="InterPro" id="IPR025944">
    <property type="entry name" value="Sigma_54_int_dom_CS"/>
</dbReference>
<dbReference type="GO" id="GO:0005524">
    <property type="term" value="F:ATP binding"/>
    <property type="evidence" value="ECO:0007669"/>
    <property type="project" value="UniProtKB-KW"/>
</dbReference>
<dbReference type="GO" id="GO:0003677">
    <property type="term" value="F:DNA binding"/>
    <property type="evidence" value="ECO:0007669"/>
    <property type="project" value="UniProtKB-KW"/>
</dbReference>
<dbReference type="Gene3D" id="1.10.8.60">
    <property type="match status" value="1"/>
</dbReference>
<dbReference type="Proteomes" id="UP000003688">
    <property type="component" value="Unassembled WGS sequence"/>
</dbReference>
<dbReference type="InterPro" id="IPR025662">
    <property type="entry name" value="Sigma_54_int_dom_ATP-bd_1"/>
</dbReference>
<accession>B9XF66</accession>
<evidence type="ECO:0000313" key="7">
    <source>
        <dbReference type="EMBL" id="EEF61564.1"/>
    </source>
</evidence>
<keyword evidence="1" id="KW-0547">Nucleotide-binding</keyword>
<keyword evidence="5" id="KW-0804">Transcription</keyword>
<dbReference type="Gene3D" id="3.30.450.40">
    <property type="match status" value="1"/>
</dbReference>
<dbReference type="PROSITE" id="PS00688">
    <property type="entry name" value="SIGMA54_INTERACT_3"/>
    <property type="match status" value="1"/>
</dbReference>
<dbReference type="SUPFAM" id="SSF55781">
    <property type="entry name" value="GAF domain-like"/>
    <property type="match status" value="1"/>
</dbReference>
<dbReference type="AlphaFoldDB" id="B9XF66"/>
<keyword evidence="4" id="KW-0238">DNA-binding</keyword>
<protein>
    <submittedName>
        <fullName evidence="7">Transcriptional regulator, NifA subfamily, Fis Family</fullName>
    </submittedName>
</protein>
<evidence type="ECO:0000259" key="6">
    <source>
        <dbReference type="PROSITE" id="PS50045"/>
    </source>
</evidence>
<dbReference type="Pfam" id="PF00158">
    <property type="entry name" value="Sigma54_activat"/>
    <property type="match status" value="1"/>
</dbReference>
<dbReference type="EMBL" id="ABOX02000009">
    <property type="protein sequence ID" value="EEF61564.1"/>
    <property type="molecule type" value="Genomic_DNA"/>
</dbReference>
<dbReference type="SMART" id="SM00065">
    <property type="entry name" value="GAF"/>
    <property type="match status" value="1"/>
</dbReference>
<evidence type="ECO:0000313" key="8">
    <source>
        <dbReference type="Proteomes" id="UP000003688"/>
    </source>
</evidence>
<dbReference type="OrthoDB" id="9802354at2"/>
<dbReference type="PROSITE" id="PS50045">
    <property type="entry name" value="SIGMA54_INTERACT_4"/>
    <property type="match status" value="1"/>
</dbReference>
<proteinExistence type="predicted"/>
<gene>
    <name evidence="7" type="ORF">Cflav_PD4242</name>
</gene>
<evidence type="ECO:0000256" key="5">
    <source>
        <dbReference type="ARBA" id="ARBA00023163"/>
    </source>
</evidence>
<dbReference type="SUPFAM" id="SSF52540">
    <property type="entry name" value="P-loop containing nucleoside triphosphate hydrolases"/>
    <property type="match status" value="1"/>
</dbReference>
<evidence type="ECO:0000256" key="1">
    <source>
        <dbReference type="ARBA" id="ARBA00022741"/>
    </source>
</evidence>
<dbReference type="InterPro" id="IPR029016">
    <property type="entry name" value="GAF-like_dom_sf"/>
</dbReference>
<organism evidence="7 8">
    <name type="scientific">Pedosphaera parvula (strain Ellin514)</name>
    <dbReference type="NCBI Taxonomy" id="320771"/>
    <lineage>
        <taxon>Bacteria</taxon>
        <taxon>Pseudomonadati</taxon>
        <taxon>Verrucomicrobiota</taxon>
        <taxon>Pedosphaerae</taxon>
        <taxon>Pedosphaerales</taxon>
        <taxon>Pedosphaeraceae</taxon>
        <taxon>Pedosphaera</taxon>
    </lineage>
</organism>
<evidence type="ECO:0000256" key="3">
    <source>
        <dbReference type="ARBA" id="ARBA00023015"/>
    </source>
</evidence>
<dbReference type="InterPro" id="IPR025943">
    <property type="entry name" value="Sigma_54_int_dom_ATP-bd_2"/>
</dbReference>
<dbReference type="PROSITE" id="PS00675">
    <property type="entry name" value="SIGMA54_INTERACT_1"/>
    <property type="match status" value="1"/>
</dbReference>
<dbReference type="RefSeq" id="WP_007414456.1">
    <property type="nucleotide sequence ID" value="NZ_ABOX02000009.1"/>
</dbReference>
<comment type="caution">
    <text evidence="7">The sequence shown here is derived from an EMBL/GenBank/DDBJ whole genome shotgun (WGS) entry which is preliminary data.</text>
</comment>
<dbReference type="CDD" id="cd00009">
    <property type="entry name" value="AAA"/>
    <property type="match status" value="1"/>
</dbReference>
<dbReference type="InterPro" id="IPR058031">
    <property type="entry name" value="AAA_lid_NorR"/>
</dbReference>
<dbReference type="InterPro" id="IPR027417">
    <property type="entry name" value="P-loop_NTPase"/>
</dbReference>
<keyword evidence="3" id="KW-0805">Transcription regulation</keyword>
<dbReference type="InterPro" id="IPR003593">
    <property type="entry name" value="AAA+_ATPase"/>
</dbReference>
<dbReference type="FunFam" id="3.40.50.300:FF:000006">
    <property type="entry name" value="DNA-binding transcriptional regulator NtrC"/>
    <property type="match status" value="1"/>
</dbReference>
<reference evidence="7 8" key="1">
    <citation type="journal article" date="2011" name="J. Bacteriol.">
        <title>Genome sequence of 'Pedosphaera parvula' Ellin514, an aerobic Verrucomicrobial isolate from pasture soil.</title>
        <authorList>
            <person name="Kant R."/>
            <person name="van Passel M.W."/>
            <person name="Sangwan P."/>
            <person name="Palva A."/>
            <person name="Lucas S."/>
            <person name="Copeland A."/>
            <person name="Lapidus A."/>
            <person name="Glavina Del Rio T."/>
            <person name="Dalin E."/>
            <person name="Tice H."/>
            <person name="Bruce D."/>
            <person name="Goodwin L."/>
            <person name="Pitluck S."/>
            <person name="Chertkov O."/>
            <person name="Larimer F.W."/>
            <person name="Land M.L."/>
            <person name="Hauser L."/>
            <person name="Brettin T.S."/>
            <person name="Detter J.C."/>
            <person name="Han S."/>
            <person name="de Vos W.M."/>
            <person name="Janssen P.H."/>
            <person name="Smidt H."/>
        </authorList>
    </citation>
    <scope>NUCLEOTIDE SEQUENCE [LARGE SCALE GENOMIC DNA]</scope>
    <source>
        <strain evidence="7 8">Ellin514</strain>
    </source>
</reference>
<dbReference type="Gene3D" id="3.40.50.300">
    <property type="entry name" value="P-loop containing nucleotide triphosphate hydrolases"/>
    <property type="match status" value="1"/>
</dbReference>
<dbReference type="InterPro" id="IPR003018">
    <property type="entry name" value="GAF"/>
</dbReference>
<dbReference type="Pfam" id="PF01590">
    <property type="entry name" value="GAF"/>
    <property type="match status" value="1"/>
</dbReference>
<keyword evidence="8" id="KW-1185">Reference proteome</keyword>
<feature type="domain" description="Sigma-54 factor interaction" evidence="6">
    <location>
        <begin position="209"/>
        <end position="438"/>
    </location>
</feature>
<dbReference type="PROSITE" id="PS00676">
    <property type="entry name" value="SIGMA54_INTERACT_2"/>
    <property type="match status" value="1"/>
</dbReference>
<dbReference type="STRING" id="320771.Cflav_PD4242"/>
<keyword evidence="2" id="KW-0067">ATP-binding</keyword>
<evidence type="ECO:0000256" key="2">
    <source>
        <dbReference type="ARBA" id="ARBA00022840"/>
    </source>
</evidence>
<dbReference type="InterPro" id="IPR002078">
    <property type="entry name" value="Sigma_54_int"/>
</dbReference>
<dbReference type="PANTHER" id="PTHR32071">
    <property type="entry name" value="TRANSCRIPTIONAL REGULATORY PROTEIN"/>
    <property type="match status" value="1"/>
</dbReference>
<sequence>MKDRLLELAQQRSVDSLLKFMVNGAASRPHVALARIWLIDKGDLCDTCHLRKDCPEKIRCLHTVASAGRSISNPTEDWSRVDSEYCRIPLGFGNIGTIPTTGREIIVKDVQAADKWIGRENWVRKEGIRGFVGEPIIYKGEVLGTLAVFTRTPVAEEAPKWLRIFADHAATAIVNARAFEEIERLKAQLELENTYLREEIEEQRAYGEIVGSSPALRHLVWQIELVAPTEANVLILGESGTGKELVAREIHLHSNRNKRPMIRVNCASIPKELYESEFFGHAKGAFTGALKDRAGRFEAADGGTLFLDEVGEIPLELQSKLLRVLQEKQYERVGEEKTRHVDVRIIAATNRNLKREVEAGRFRQDLYYRLNVFPIEVAPLRDRKEDIPALATHFLDLAAKKLNVPKPRLTQANLLKLQGYDWPGNVRELQNVIERAVIIAQKGILQFDLPGASSESERLAPALSKSGINPEIVPEAEMLRRERENMIAALKKANWKVSGRGGAAELLGVRPTTLATRMQAMKIRKPRE</sequence>
<name>B9XF66_PEDPL</name>
<dbReference type="GO" id="GO:0006355">
    <property type="term" value="P:regulation of DNA-templated transcription"/>
    <property type="evidence" value="ECO:0007669"/>
    <property type="project" value="InterPro"/>
</dbReference>
<dbReference type="Pfam" id="PF25601">
    <property type="entry name" value="AAA_lid_14"/>
    <property type="match status" value="1"/>
</dbReference>
<dbReference type="SMART" id="SM00382">
    <property type="entry name" value="AAA"/>
    <property type="match status" value="1"/>
</dbReference>
<evidence type="ECO:0000256" key="4">
    <source>
        <dbReference type="ARBA" id="ARBA00023125"/>
    </source>
</evidence>
<dbReference type="Gene3D" id="1.10.10.60">
    <property type="entry name" value="Homeodomain-like"/>
    <property type="match status" value="1"/>
</dbReference>
<dbReference type="PANTHER" id="PTHR32071:SF57">
    <property type="entry name" value="C4-DICARBOXYLATE TRANSPORT TRANSCRIPTIONAL REGULATORY PROTEIN DCTD"/>
    <property type="match status" value="1"/>
</dbReference>